<dbReference type="InterPro" id="IPR011856">
    <property type="entry name" value="tRNA_endonuc-like_dom_sf"/>
</dbReference>
<dbReference type="InterPro" id="IPR003509">
    <property type="entry name" value="UPF0102_YraN-like"/>
</dbReference>
<dbReference type="AlphaFoldDB" id="A0A1P8F776"/>
<evidence type="ECO:0000313" key="3">
    <source>
        <dbReference type="EMBL" id="APV44329.1"/>
    </source>
</evidence>
<protein>
    <recommendedName>
        <fullName evidence="2">UPF0102 protein Dform_00988</fullName>
    </recommendedName>
</protein>
<reference evidence="4" key="1">
    <citation type="submission" date="2016-11" db="EMBL/GenBank/DDBJ databases">
        <title>Dehalogenimonas formicexedens sp. nov., a chlorinated alkane respiring bacterium isolated from contaminated groundwater.</title>
        <authorList>
            <person name="Key T.A."/>
            <person name="Bowman K.S."/>
            <person name="Lee I."/>
            <person name="Chun J."/>
            <person name="Albuquerque L."/>
            <person name="da Costa M.S."/>
            <person name="Rainey F.A."/>
            <person name="Moe W.M."/>
        </authorList>
    </citation>
    <scope>NUCLEOTIDE SEQUENCE [LARGE SCALE GENOMIC DNA]</scope>
    <source>
        <strain evidence="4">NSZ-14</strain>
    </source>
</reference>
<dbReference type="OrthoDB" id="9802516at2"/>
<proteinExistence type="inferred from homology"/>
<dbReference type="Gene3D" id="3.40.1350.10">
    <property type="match status" value="1"/>
</dbReference>
<dbReference type="KEGG" id="dfo:Dform_00988"/>
<dbReference type="EMBL" id="CP018258">
    <property type="protein sequence ID" value="APV44329.1"/>
    <property type="molecule type" value="Genomic_DNA"/>
</dbReference>
<dbReference type="CDD" id="cd20736">
    <property type="entry name" value="PoNe_Nuclease"/>
    <property type="match status" value="1"/>
</dbReference>
<dbReference type="SUPFAM" id="SSF52980">
    <property type="entry name" value="Restriction endonuclease-like"/>
    <property type="match status" value="1"/>
</dbReference>
<dbReference type="NCBIfam" id="TIGR00252">
    <property type="entry name" value="YraN family protein"/>
    <property type="match status" value="1"/>
</dbReference>
<name>A0A1P8F776_9CHLR</name>
<dbReference type="PANTHER" id="PTHR34039">
    <property type="entry name" value="UPF0102 PROTEIN YRAN"/>
    <property type="match status" value="1"/>
</dbReference>
<dbReference type="STRING" id="1839801.Dform_00988"/>
<dbReference type="InterPro" id="IPR011335">
    <property type="entry name" value="Restrct_endonuc-II-like"/>
</dbReference>
<dbReference type="NCBIfam" id="NF009150">
    <property type="entry name" value="PRK12497.1-3"/>
    <property type="match status" value="1"/>
</dbReference>
<keyword evidence="3" id="KW-0378">Hydrolase</keyword>
<dbReference type="RefSeq" id="WP_076004024.1">
    <property type="nucleotide sequence ID" value="NZ_CP018258.1"/>
</dbReference>
<evidence type="ECO:0000256" key="1">
    <source>
        <dbReference type="ARBA" id="ARBA00006738"/>
    </source>
</evidence>
<sequence>MNKQQTGRLAEVIAREYLEKEGFRIKTTNWRCRESEIDIIAEQNGETVFVEVRAKSSAEFGSPAESVTRCKQEKLIAAAERYVSESADPAMLWRIDFIGIEFTASGPRLDHIPNAVDAIE</sequence>
<keyword evidence="3" id="KW-0540">Nuclease</keyword>
<dbReference type="Proteomes" id="UP000185934">
    <property type="component" value="Chromosome"/>
</dbReference>
<organism evidence="3 4">
    <name type="scientific">Dehalogenimonas formicexedens</name>
    <dbReference type="NCBI Taxonomy" id="1839801"/>
    <lineage>
        <taxon>Bacteria</taxon>
        <taxon>Bacillati</taxon>
        <taxon>Chloroflexota</taxon>
        <taxon>Dehalococcoidia</taxon>
        <taxon>Dehalococcoidales</taxon>
        <taxon>Dehalococcoidaceae</taxon>
        <taxon>Dehalogenimonas</taxon>
    </lineage>
</organism>
<comment type="similarity">
    <text evidence="1 2">Belongs to the UPF0102 family.</text>
</comment>
<keyword evidence="3" id="KW-0255">Endonuclease</keyword>
<dbReference type="PANTHER" id="PTHR34039:SF1">
    <property type="entry name" value="UPF0102 PROTEIN YRAN"/>
    <property type="match status" value="1"/>
</dbReference>
<keyword evidence="4" id="KW-1185">Reference proteome</keyword>
<dbReference type="GO" id="GO:0004519">
    <property type="term" value="F:endonuclease activity"/>
    <property type="evidence" value="ECO:0007669"/>
    <property type="project" value="UniProtKB-KW"/>
</dbReference>
<gene>
    <name evidence="3" type="ORF">Dform_00988</name>
</gene>
<evidence type="ECO:0000313" key="4">
    <source>
        <dbReference type="Proteomes" id="UP000185934"/>
    </source>
</evidence>
<evidence type="ECO:0000256" key="2">
    <source>
        <dbReference type="HAMAP-Rule" id="MF_00048"/>
    </source>
</evidence>
<dbReference type="Pfam" id="PF02021">
    <property type="entry name" value="UPF0102"/>
    <property type="match status" value="1"/>
</dbReference>
<dbReference type="HAMAP" id="MF_00048">
    <property type="entry name" value="UPF0102"/>
    <property type="match status" value="1"/>
</dbReference>
<accession>A0A1P8F776</accession>
<dbReference type="GO" id="GO:0003676">
    <property type="term" value="F:nucleic acid binding"/>
    <property type="evidence" value="ECO:0007669"/>
    <property type="project" value="InterPro"/>
</dbReference>